<dbReference type="AlphaFoldDB" id="A0AAD2FN12"/>
<dbReference type="Pfam" id="PF20710">
    <property type="entry name" value="DUF6824"/>
    <property type="match status" value="1"/>
</dbReference>
<sequence>MNELIISESSTLSPIDRHRVLLEVHGFHPRTTEPSGPIVDTLLDRIRKQASMVRNRKAYNKALFLNPSYTDSPSFLMMFLRSENFNPIKAAHRIVLHFETKLSLFGMDKLATKITHDDLSGDDKLALSTGAIQVLPVKDRSGRTILYETARSLGYRSIQSQLRVHWYMLMSVIETSDPDAQKEGVVRVFYNLDSKAHNILSHNEFIQKGSIFSRALPIKNMGLHFCYNSGSLVPMLSAVQLAVGVDGRSRLRDHFGNEVQVKQKLEDFNIPASALPSVSHDAVSTDYLDQYLLRIKQAEEKERSMTNGEIMQPLSPDVILGRGRHQQEHPGNLRLAQLVDSKRQEYSKLRKLEKSRIIREIVERYESSGGRFVERYEEKGTMQWRESSSDARREKVSQLFRTKTTRNSEFFA</sequence>
<accession>A0AAD2FN12</accession>
<dbReference type="EMBL" id="CAKOGP040001714">
    <property type="protein sequence ID" value="CAJ1946704.1"/>
    <property type="molecule type" value="Genomic_DNA"/>
</dbReference>
<proteinExistence type="predicted"/>
<evidence type="ECO:0000313" key="2">
    <source>
        <dbReference type="EMBL" id="CAJ1946704.1"/>
    </source>
</evidence>
<dbReference type="Gene3D" id="3.40.525.10">
    <property type="entry name" value="CRAL-TRIO lipid binding domain"/>
    <property type="match status" value="1"/>
</dbReference>
<reference evidence="2" key="1">
    <citation type="submission" date="2023-08" db="EMBL/GenBank/DDBJ databases">
        <authorList>
            <person name="Audoor S."/>
            <person name="Bilcke G."/>
        </authorList>
    </citation>
    <scope>NUCLEOTIDE SEQUENCE</scope>
</reference>
<evidence type="ECO:0000259" key="1">
    <source>
        <dbReference type="Pfam" id="PF20710"/>
    </source>
</evidence>
<dbReference type="Proteomes" id="UP001295423">
    <property type="component" value="Unassembled WGS sequence"/>
</dbReference>
<evidence type="ECO:0000313" key="3">
    <source>
        <dbReference type="Proteomes" id="UP001295423"/>
    </source>
</evidence>
<gene>
    <name evidence="2" type="ORF">CYCCA115_LOCUS10796</name>
</gene>
<dbReference type="InterPro" id="IPR049227">
    <property type="entry name" value="DUF6824"/>
</dbReference>
<feature type="domain" description="DUF6824" evidence="1">
    <location>
        <begin position="317"/>
        <end position="401"/>
    </location>
</feature>
<name>A0AAD2FN12_9STRA</name>
<keyword evidence="3" id="KW-1185">Reference proteome</keyword>
<protein>
    <recommendedName>
        <fullName evidence="1">DUF6824 domain-containing protein</fullName>
    </recommendedName>
</protein>
<comment type="caution">
    <text evidence="2">The sequence shown here is derived from an EMBL/GenBank/DDBJ whole genome shotgun (WGS) entry which is preliminary data.</text>
</comment>
<organism evidence="2 3">
    <name type="scientific">Cylindrotheca closterium</name>
    <dbReference type="NCBI Taxonomy" id="2856"/>
    <lineage>
        <taxon>Eukaryota</taxon>
        <taxon>Sar</taxon>
        <taxon>Stramenopiles</taxon>
        <taxon>Ochrophyta</taxon>
        <taxon>Bacillariophyta</taxon>
        <taxon>Bacillariophyceae</taxon>
        <taxon>Bacillariophycidae</taxon>
        <taxon>Bacillariales</taxon>
        <taxon>Bacillariaceae</taxon>
        <taxon>Cylindrotheca</taxon>
    </lineage>
</organism>
<dbReference type="InterPro" id="IPR036865">
    <property type="entry name" value="CRAL-TRIO_dom_sf"/>
</dbReference>